<geneLocation type="plasmid" evidence="2 3">
    <name>pSmeSM11c</name>
</geneLocation>
<proteinExistence type="predicted"/>
<accession>F7XDM0</accession>
<name>F7XDM0_SINMM</name>
<feature type="compositionally biased region" description="Basic and acidic residues" evidence="1">
    <location>
        <begin position="27"/>
        <end position="42"/>
    </location>
</feature>
<dbReference type="AlphaFoldDB" id="F7XDM0"/>
<organism evidence="2 3">
    <name type="scientific">Sinorhizobium meliloti (strain SM11)</name>
    <dbReference type="NCBI Taxonomy" id="707241"/>
    <lineage>
        <taxon>Bacteria</taxon>
        <taxon>Pseudomonadati</taxon>
        <taxon>Pseudomonadota</taxon>
        <taxon>Alphaproteobacteria</taxon>
        <taxon>Hyphomicrobiales</taxon>
        <taxon>Rhizobiaceae</taxon>
        <taxon>Sinorhizobium/Ensifer group</taxon>
        <taxon>Sinorhizobium</taxon>
    </lineage>
</organism>
<gene>
    <name evidence="2" type="ordered locus">SM11_pC0572</name>
</gene>
<sequence>MNYQREAARHGLLPPNFGKNEQLPADRAGDQEFQADRKMKSG</sequence>
<dbReference type="KEGG" id="smx:SM11_pC0572"/>
<dbReference type="HOGENOM" id="CLU_3257920_0_0_5"/>
<protein>
    <submittedName>
        <fullName evidence="2">Uncharacterized protein</fullName>
    </submittedName>
</protein>
<evidence type="ECO:0000313" key="2">
    <source>
        <dbReference type="EMBL" id="AEH81645.1"/>
    </source>
</evidence>
<reference evidence="2 3" key="1">
    <citation type="journal article" date="2011" name="J. Biotechnol.">
        <title>The complete genome sequence of the dominant Sinorhizobium meliloti field isolate SM11 extends the S. meliloti pan-genome.</title>
        <authorList>
            <person name="Schneiker-Bekel S."/>
            <person name="Wibberg D."/>
            <person name="Bekel T."/>
            <person name="Blom J."/>
            <person name="Linke B."/>
            <person name="Neuweger H."/>
            <person name="Stiens M."/>
            <person name="Vorholter F.J."/>
            <person name="Weidner S."/>
            <person name="Goesmann A."/>
            <person name="Puhler A."/>
            <person name="Schluter A."/>
        </authorList>
    </citation>
    <scope>NUCLEOTIDE SEQUENCE [LARGE SCALE GENOMIC DNA]</scope>
    <source>
        <strain evidence="2 3">SM11</strain>
        <plasmid evidence="3">pSmeSM11c</plasmid>
    </source>
</reference>
<dbReference type="EMBL" id="CP001831">
    <property type="protein sequence ID" value="AEH81645.1"/>
    <property type="molecule type" value="Genomic_DNA"/>
</dbReference>
<evidence type="ECO:0000313" key="3">
    <source>
        <dbReference type="Proteomes" id="UP000009045"/>
    </source>
</evidence>
<evidence type="ECO:0000256" key="1">
    <source>
        <dbReference type="SAM" id="MobiDB-lite"/>
    </source>
</evidence>
<feature type="region of interest" description="Disordered" evidence="1">
    <location>
        <begin position="1"/>
        <end position="42"/>
    </location>
</feature>
<dbReference type="Proteomes" id="UP000009045">
    <property type="component" value="Plasmid pSmeSM11c"/>
</dbReference>
<keyword evidence="2" id="KW-0614">Plasmid</keyword>